<dbReference type="GO" id="GO:0061710">
    <property type="term" value="F:L-threonylcarbamoyladenylate synthase"/>
    <property type="evidence" value="ECO:0007669"/>
    <property type="project" value="UniProtKB-EC"/>
</dbReference>
<sequence>MTPSAVRLRRIRDQILAGGVGAYPTEGVWGLGCDPLNETAIRRIIRLKGRGSEKGLIVIAAGMDQLDGLVRWPTRPSVRQGLAETWPGPVTWVMEAAPDLPAILTGGRPTIAVRVTHHTPVISLCRAAGTALVSTSANFSGRPARKRRWQVMKDFGVNLDWLLPGPLGGQRGPSEIRDAATGRVLRAAAPAPAKRP</sequence>
<comment type="similarity">
    <text evidence="9">Belongs to the SUA5 family. TsaC subfamily.</text>
</comment>
<keyword evidence="12" id="KW-1185">Reference proteome</keyword>
<evidence type="ECO:0000256" key="2">
    <source>
        <dbReference type="ARBA" id="ARBA00022490"/>
    </source>
</evidence>
<comment type="subcellular location">
    <subcellularLocation>
        <location evidence="1 9">Cytoplasm</location>
    </subcellularLocation>
</comment>
<keyword evidence="6 9" id="KW-0547">Nucleotide-binding</keyword>
<feature type="domain" description="YrdC-like" evidence="10">
    <location>
        <begin position="5"/>
        <end position="190"/>
    </location>
</feature>
<keyword evidence="2 9" id="KW-0963">Cytoplasm</keyword>
<evidence type="ECO:0000256" key="7">
    <source>
        <dbReference type="ARBA" id="ARBA00022840"/>
    </source>
</evidence>
<dbReference type="PROSITE" id="PS51163">
    <property type="entry name" value="YRDC"/>
    <property type="match status" value="1"/>
</dbReference>
<dbReference type="PANTHER" id="PTHR17490">
    <property type="entry name" value="SUA5"/>
    <property type="match status" value="1"/>
</dbReference>
<dbReference type="InterPro" id="IPR050156">
    <property type="entry name" value="TC-AMP_synthase_SUA5"/>
</dbReference>
<dbReference type="InterPro" id="IPR023535">
    <property type="entry name" value="TC-AMP_synthase"/>
</dbReference>
<proteinExistence type="inferred from homology"/>
<organism evidence="11 12">
    <name type="scientific">Spiribacter pallidus</name>
    <dbReference type="NCBI Taxonomy" id="1987936"/>
    <lineage>
        <taxon>Bacteria</taxon>
        <taxon>Pseudomonadati</taxon>
        <taxon>Pseudomonadota</taxon>
        <taxon>Gammaproteobacteria</taxon>
        <taxon>Chromatiales</taxon>
        <taxon>Ectothiorhodospiraceae</taxon>
        <taxon>Spiribacter</taxon>
    </lineage>
</organism>
<name>A0ABV3TEK6_9GAMM</name>
<evidence type="ECO:0000256" key="9">
    <source>
        <dbReference type="HAMAP-Rule" id="MF_01852"/>
    </source>
</evidence>
<keyword evidence="3 9" id="KW-0808">Transferase</keyword>
<dbReference type="HAMAP" id="MF_01852">
    <property type="entry name" value="TsaC"/>
    <property type="match status" value="1"/>
</dbReference>
<evidence type="ECO:0000256" key="8">
    <source>
        <dbReference type="ARBA" id="ARBA00048366"/>
    </source>
</evidence>
<comment type="function">
    <text evidence="9">Required for the formation of a threonylcarbamoyl group on adenosine at position 37 (t(6)A37) in tRNAs that read codons beginning with adenine. Catalyzes the conversion of L-threonine, HCO(3)(-)/CO(2) and ATP to give threonylcarbamoyl-AMP (TC-AMP) as the acyladenylate intermediate, with the release of diphosphate.</text>
</comment>
<evidence type="ECO:0000256" key="4">
    <source>
        <dbReference type="ARBA" id="ARBA00022694"/>
    </source>
</evidence>
<dbReference type="PANTHER" id="PTHR17490:SF18">
    <property type="entry name" value="THREONYLCARBAMOYL-AMP SYNTHASE"/>
    <property type="match status" value="1"/>
</dbReference>
<evidence type="ECO:0000259" key="10">
    <source>
        <dbReference type="PROSITE" id="PS51163"/>
    </source>
</evidence>
<protein>
    <recommendedName>
        <fullName evidence="9">Threonylcarbamoyl-AMP synthase</fullName>
        <shortName evidence="9">TC-AMP synthase</shortName>
        <ecNumber evidence="9">2.7.7.87</ecNumber>
    </recommendedName>
    <alternativeName>
        <fullName evidence="9">L-threonylcarbamoyladenylate synthase</fullName>
    </alternativeName>
    <alternativeName>
        <fullName evidence="9">t(6)A37 threonylcarbamoyladenosine biosynthesis protein TsaC</fullName>
    </alternativeName>
    <alternativeName>
        <fullName evidence="9">tRNA threonylcarbamoyladenosine biosynthesis protein TsaC</fullName>
    </alternativeName>
</protein>
<comment type="catalytic activity">
    <reaction evidence="8 9">
        <text>L-threonine + hydrogencarbonate + ATP = L-threonylcarbamoyladenylate + diphosphate + H2O</text>
        <dbReference type="Rhea" id="RHEA:36407"/>
        <dbReference type="ChEBI" id="CHEBI:15377"/>
        <dbReference type="ChEBI" id="CHEBI:17544"/>
        <dbReference type="ChEBI" id="CHEBI:30616"/>
        <dbReference type="ChEBI" id="CHEBI:33019"/>
        <dbReference type="ChEBI" id="CHEBI:57926"/>
        <dbReference type="ChEBI" id="CHEBI:73682"/>
        <dbReference type="EC" id="2.7.7.87"/>
    </reaction>
</comment>
<dbReference type="Proteomes" id="UP001556709">
    <property type="component" value="Unassembled WGS sequence"/>
</dbReference>
<dbReference type="SUPFAM" id="SSF55821">
    <property type="entry name" value="YrdC/RibB"/>
    <property type="match status" value="1"/>
</dbReference>
<evidence type="ECO:0000256" key="6">
    <source>
        <dbReference type="ARBA" id="ARBA00022741"/>
    </source>
</evidence>
<evidence type="ECO:0000256" key="3">
    <source>
        <dbReference type="ARBA" id="ARBA00022679"/>
    </source>
</evidence>
<keyword evidence="5 9" id="KW-0548">Nucleotidyltransferase</keyword>
<dbReference type="RefSeq" id="WP_367959101.1">
    <property type="nucleotide sequence ID" value="NZ_JBAKFK010000003.1"/>
</dbReference>
<dbReference type="Pfam" id="PF01300">
    <property type="entry name" value="Sua5_yciO_yrdC"/>
    <property type="match status" value="1"/>
</dbReference>
<dbReference type="Gene3D" id="3.90.870.10">
    <property type="entry name" value="DHBP synthase"/>
    <property type="match status" value="1"/>
</dbReference>
<dbReference type="EC" id="2.7.7.87" evidence="9"/>
<evidence type="ECO:0000313" key="12">
    <source>
        <dbReference type="Proteomes" id="UP001556709"/>
    </source>
</evidence>
<evidence type="ECO:0000313" key="11">
    <source>
        <dbReference type="EMBL" id="MEX0469570.1"/>
    </source>
</evidence>
<accession>A0ABV3TEK6</accession>
<evidence type="ECO:0000256" key="1">
    <source>
        <dbReference type="ARBA" id="ARBA00004496"/>
    </source>
</evidence>
<dbReference type="InterPro" id="IPR006070">
    <property type="entry name" value="Sua5-like_dom"/>
</dbReference>
<evidence type="ECO:0000256" key="5">
    <source>
        <dbReference type="ARBA" id="ARBA00022695"/>
    </source>
</evidence>
<gene>
    <name evidence="9" type="primary">tsaC</name>
    <name evidence="11" type="ORF">V6X73_07510</name>
</gene>
<comment type="caution">
    <text evidence="11">The sequence shown here is derived from an EMBL/GenBank/DDBJ whole genome shotgun (WGS) entry which is preliminary data.</text>
</comment>
<reference evidence="11 12" key="1">
    <citation type="submission" date="2024-02" db="EMBL/GenBank/DDBJ databases">
        <title>New especies of Spiribacter isolated from saline water.</title>
        <authorList>
            <person name="Leon M.J."/>
            <person name="De La Haba R."/>
            <person name="Sanchez-Porro C."/>
            <person name="Ventosa A."/>
        </authorList>
    </citation>
    <scope>NUCLEOTIDE SEQUENCE [LARGE SCALE GENOMIC DNA]</scope>
    <source>
        <strain evidence="12">ag22IC6-390</strain>
    </source>
</reference>
<dbReference type="InterPro" id="IPR017945">
    <property type="entry name" value="DHBP_synth_RibB-like_a/b_dom"/>
</dbReference>
<keyword evidence="4 9" id="KW-0819">tRNA processing</keyword>
<dbReference type="EMBL" id="JBAKFM010000003">
    <property type="protein sequence ID" value="MEX0469570.1"/>
    <property type="molecule type" value="Genomic_DNA"/>
</dbReference>
<keyword evidence="7 9" id="KW-0067">ATP-binding</keyword>